<reference evidence="2 3" key="1">
    <citation type="journal article" date="2015" name="Nat. Commun.">
        <title>Outbred genome sequencing and CRISPR/Cas9 gene editing in butterflies.</title>
        <authorList>
            <person name="Li X."/>
            <person name="Fan D."/>
            <person name="Zhang W."/>
            <person name="Liu G."/>
            <person name="Zhang L."/>
            <person name="Zhao L."/>
            <person name="Fang X."/>
            <person name="Chen L."/>
            <person name="Dong Y."/>
            <person name="Chen Y."/>
            <person name="Ding Y."/>
            <person name="Zhao R."/>
            <person name="Feng M."/>
            <person name="Zhu Y."/>
            <person name="Feng Y."/>
            <person name="Jiang X."/>
            <person name="Zhu D."/>
            <person name="Xiang H."/>
            <person name="Feng X."/>
            <person name="Li S."/>
            <person name="Wang J."/>
            <person name="Zhang G."/>
            <person name="Kronforst M.R."/>
            <person name="Wang W."/>
        </authorList>
    </citation>
    <scope>NUCLEOTIDE SEQUENCE [LARGE SCALE GENOMIC DNA]</scope>
    <source>
        <strain evidence="2">Ya'a_city_454_Pm</strain>
        <tissue evidence="2">Whole body</tissue>
    </source>
</reference>
<dbReference type="AlphaFoldDB" id="A0A0N1PJP1"/>
<organism evidence="2 3">
    <name type="scientific">Papilio machaon</name>
    <name type="common">Old World swallowtail butterfly</name>
    <dbReference type="NCBI Taxonomy" id="76193"/>
    <lineage>
        <taxon>Eukaryota</taxon>
        <taxon>Metazoa</taxon>
        <taxon>Ecdysozoa</taxon>
        <taxon>Arthropoda</taxon>
        <taxon>Hexapoda</taxon>
        <taxon>Insecta</taxon>
        <taxon>Pterygota</taxon>
        <taxon>Neoptera</taxon>
        <taxon>Endopterygota</taxon>
        <taxon>Lepidoptera</taxon>
        <taxon>Glossata</taxon>
        <taxon>Ditrysia</taxon>
        <taxon>Papilionoidea</taxon>
        <taxon>Papilionidae</taxon>
        <taxon>Papilioninae</taxon>
        <taxon>Papilio</taxon>
    </lineage>
</organism>
<dbReference type="Proteomes" id="UP000053240">
    <property type="component" value="Unassembled WGS sequence"/>
</dbReference>
<gene>
    <name evidence="2" type="ORF">RR48_02837</name>
</gene>
<dbReference type="InParanoid" id="A0A0N1PJP1"/>
<proteinExistence type="predicted"/>
<dbReference type="EMBL" id="KQ459992">
    <property type="protein sequence ID" value="KPJ18601.1"/>
    <property type="molecule type" value="Genomic_DNA"/>
</dbReference>
<evidence type="ECO:0000313" key="2">
    <source>
        <dbReference type="EMBL" id="KPJ18601.1"/>
    </source>
</evidence>
<protein>
    <submittedName>
        <fullName evidence="2">Uncharacterized protein</fullName>
    </submittedName>
</protein>
<evidence type="ECO:0000256" key="1">
    <source>
        <dbReference type="SAM" id="MobiDB-lite"/>
    </source>
</evidence>
<evidence type="ECO:0000313" key="3">
    <source>
        <dbReference type="Proteomes" id="UP000053240"/>
    </source>
</evidence>
<keyword evidence="3" id="KW-1185">Reference proteome</keyword>
<feature type="region of interest" description="Disordered" evidence="1">
    <location>
        <begin position="22"/>
        <end position="55"/>
    </location>
</feature>
<sequence length="135" mass="15335">MLSSNDIERLIAEKRHDIEREKIDLGLSRSLDNNVEESKENNSSKKVQISKKVSENNYVKPDDRLLKEGNSLEEDIPADLERYIRVMKTHDMNEFSVIDNNFDKTADHLCNETHFPSPVPPALPCYLGAPLSAAP</sequence>
<name>A0A0N1PJP1_PAPMA</name>
<accession>A0A0N1PJP1</accession>